<dbReference type="PROSITE" id="PS50887">
    <property type="entry name" value="GGDEF"/>
    <property type="match status" value="1"/>
</dbReference>
<organism evidence="6 7">
    <name type="scientific">Kaistia nematophila</name>
    <dbReference type="NCBI Taxonomy" id="2994654"/>
    <lineage>
        <taxon>Bacteria</taxon>
        <taxon>Pseudomonadati</taxon>
        <taxon>Pseudomonadota</taxon>
        <taxon>Alphaproteobacteria</taxon>
        <taxon>Hyphomicrobiales</taxon>
        <taxon>Kaistiaceae</taxon>
        <taxon>Kaistia</taxon>
    </lineage>
</organism>
<dbReference type="NCBIfam" id="TIGR00229">
    <property type="entry name" value="sensory_box"/>
    <property type="match status" value="1"/>
</dbReference>
<reference evidence="6" key="1">
    <citation type="submission" date="2022-11" db="EMBL/GenBank/DDBJ databases">
        <title>Biodiversity and phylogenetic relationships of bacteria.</title>
        <authorList>
            <person name="Machado R.A.R."/>
            <person name="Bhat A."/>
            <person name="Loulou A."/>
            <person name="Kallel S."/>
        </authorList>
    </citation>
    <scope>NUCLEOTIDE SEQUENCE</scope>
    <source>
        <strain evidence="6">K-TC2</strain>
    </source>
</reference>
<feature type="domain" description="PAC" evidence="4">
    <location>
        <begin position="378"/>
        <end position="431"/>
    </location>
</feature>
<keyword evidence="2" id="KW-0472">Membrane</keyword>
<dbReference type="SUPFAM" id="SSF55785">
    <property type="entry name" value="PYP-like sensor domain (PAS domain)"/>
    <property type="match status" value="1"/>
</dbReference>
<feature type="transmembrane region" description="Helical" evidence="2">
    <location>
        <begin position="41"/>
        <end position="71"/>
    </location>
</feature>
<dbReference type="Gene3D" id="3.30.450.20">
    <property type="entry name" value="PAS domain"/>
    <property type="match status" value="1"/>
</dbReference>
<keyword evidence="7" id="KW-1185">Reference proteome</keyword>
<dbReference type="InterPro" id="IPR043128">
    <property type="entry name" value="Rev_trsase/Diguanyl_cyclase"/>
</dbReference>
<keyword evidence="2" id="KW-1133">Transmembrane helix</keyword>
<comment type="caution">
    <text evidence="6">The sequence shown here is derived from an EMBL/GenBank/DDBJ whole genome shotgun (WGS) entry which is preliminary data.</text>
</comment>
<dbReference type="RefSeq" id="WP_266340704.1">
    <property type="nucleotide sequence ID" value="NZ_JAPKNK010000012.1"/>
</dbReference>
<dbReference type="CDD" id="cd00130">
    <property type="entry name" value="PAS"/>
    <property type="match status" value="1"/>
</dbReference>
<evidence type="ECO:0000256" key="2">
    <source>
        <dbReference type="SAM" id="Phobius"/>
    </source>
</evidence>
<dbReference type="SMART" id="SM00086">
    <property type="entry name" value="PAC"/>
    <property type="match status" value="1"/>
</dbReference>
<dbReference type="InterPro" id="IPR000014">
    <property type="entry name" value="PAS"/>
</dbReference>
<dbReference type="InterPro" id="IPR001610">
    <property type="entry name" value="PAC"/>
</dbReference>
<name>A0A9X3E4U5_9HYPH</name>
<gene>
    <name evidence="6" type="ORF">OSH07_21255</name>
</gene>
<dbReference type="InterPro" id="IPR000160">
    <property type="entry name" value="GGDEF_dom"/>
</dbReference>
<accession>A0A9X3E4U5</accession>
<dbReference type="InterPro" id="IPR052163">
    <property type="entry name" value="DGC-Regulatory_Protein"/>
</dbReference>
<dbReference type="PROSITE" id="PS50112">
    <property type="entry name" value="PAS"/>
    <property type="match status" value="1"/>
</dbReference>
<keyword evidence="6" id="KW-0548">Nucleotidyltransferase</keyword>
<dbReference type="PANTHER" id="PTHR46663:SF3">
    <property type="entry name" value="SLL0267 PROTEIN"/>
    <property type="match status" value="1"/>
</dbReference>
<feature type="transmembrane region" description="Helical" evidence="2">
    <location>
        <begin position="192"/>
        <end position="210"/>
    </location>
</feature>
<evidence type="ECO:0000313" key="6">
    <source>
        <dbReference type="EMBL" id="MCX5571740.1"/>
    </source>
</evidence>
<feature type="transmembrane region" description="Helical" evidence="2">
    <location>
        <begin position="230"/>
        <end position="252"/>
    </location>
</feature>
<evidence type="ECO:0000313" key="7">
    <source>
        <dbReference type="Proteomes" id="UP001144805"/>
    </source>
</evidence>
<feature type="transmembrane region" description="Helical" evidence="2">
    <location>
        <begin position="77"/>
        <end position="99"/>
    </location>
</feature>
<sequence length="641" mass="69902">MQRFLLPMMFFAAGVLLYVTAGGLGVWLMRIANSAPAFWPANGLAVALILSVGIHRMGWVLAGIAAAGFVLQKLAGAGALGTWIALGDILEIAIVTIAAHRARLLGSGLQSIASVVTMIAILMVATVANAVMAAVGVALFRQVPVLDSVFMLWRLDMTSALLVLAPFFAIATPGRLDEIRQTLRHGAWARGLEYLALVAVILGAVVFMWWSGQSLISFFTAPLLWCAIRFGQAPTTITASCLSLLIILLTIAGEWPNAYSSQPLAWQLQRIELSLSLNTLPTLFIAAAMAGLHKSARALKQSQERLRYALAGSGEGVWDWNIATGETYFSDSWHEILGYEPGEIEPHERSWDHLRHPDDNAENRRRIADHLEGRTPRYSIEQRFRHKNGDWIWVLDRGSIVERDAEGRPLRAVGTLQDISRLRARQDELDRRAHHDSLTGLANRTSLIESFERWNREKRSFCFVLIDLDAFKPINDRFGHQFGDHVLLAIADCIRACIGKDDVAARLGGDEFALLIDAPQADTEFTARRLIERISEAIGYADSLVTTGASIGIAPASDGAPDFETTYRMADIALYDAKAAGGSIYRTAGSSRPSGQSRRGKPASALPGLAGEDPADDATGQGEDAADHRDGRKAGNRRLLP</sequence>
<dbReference type="SUPFAM" id="SSF55073">
    <property type="entry name" value="Nucleotide cyclase"/>
    <property type="match status" value="1"/>
</dbReference>
<dbReference type="InterPro" id="IPR000700">
    <property type="entry name" value="PAS-assoc_C"/>
</dbReference>
<evidence type="ECO:0000256" key="1">
    <source>
        <dbReference type="SAM" id="MobiDB-lite"/>
    </source>
</evidence>
<dbReference type="Gene3D" id="3.30.70.270">
    <property type="match status" value="1"/>
</dbReference>
<evidence type="ECO:0000259" key="5">
    <source>
        <dbReference type="PROSITE" id="PS50887"/>
    </source>
</evidence>
<feature type="region of interest" description="Disordered" evidence="1">
    <location>
        <begin position="586"/>
        <end position="641"/>
    </location>
</feature>
<dbReference type="SMART" id="SM00267">
    <property type="entry name" value="GGDEF"/>
    <property type="match status" value="1"/>
</dbReference>
<feature type="domain" description="GGDEF" evidence="5">
    <location>
        <begin position="459"/>
        <end position="590"/>
    </location>
</feature>
<dbReference type="NCBIfam" id="TIGR00254">
    <property type="entry name" value="GGDEF"/>
    <property type="match status" value="1"/>
</dbReference>
<dbReference type="InterPro" id="IPR013655">
    <property type="entry name" value="PAS_fold_3"/>
</dbReference>
<dbReference type="CDD" id="cd01949">
    <property type="entry name" value="GGDEF"/>
    <property type="match status" value="1"/>
</dbReference>
<protein>
    <submittedName>
        <fullName evidence="6">Diguanylate cyclase</fullName>
        <ecNumber evidence="6">2.7.7.65</ecNumber>
    </submittedName>
</protein>
<feature type="transmembrane region" description="Helical" evidence="2">
    <location>
        <begin position="273"/>
        <end position="292"/>
    </location>
</feature>
<dbReference type="SMART" id="SM00091">
    <property type="entry name" value="PAS"/>
    <property type="match status" value="1"/>
</dbReference>
<dbReference type="PANTHER" id="PTHR46663">
    <property type="entry name" value="DIGUANYLATE CYCLASE DGCT-RELATED"/>
    <property type="match status" value="1"/>
</dbReference>
<dbReference type="GO" id="GO:0052621">
    <property type="term" value="F:diguanylate cyclase activity"/>
    <property type="evidence" value="ECO:0007669"/>
    <property type="project" value="UniProtKB-EC"/>
</dbReference>
<dbReference type="Proteomes" id="UP001144805">
    <property type="component" value="Unassembled WGS sequence"/>
</dbReference>
<feature type="transmembrane region" description="Helical" evidence="2">
    <location>
        <begin position="6"/>
        <end position="29"/>
    </location>
</feature>
<feature type="domain" description="PAS" evidence="3">
    <location>
        <begin position="302"/>
        <end position="374"/>
    </location>
</feature>
<proteinExistence type="predicted"/>
<keyword evidence="6" id="KW-0808">Transferase</keyword>
<feature type="transmembrane region" description="Helical" evidence="2">
    <location>
        <begin position="152"/>
        <end position="171"/>
    </location>
</feature>
<evidence type="ECO:0000259" key="3">
    <source>
        <dbReference type="PROSITE" id="PS50112"/>
    </source>
</evidence>
<dbReference type="PROSITE" id="PS50113">
    <property type="entry name" value="PAC"/>
    <property type="match status" value="1"/>
</dbReference>
<dbReference type="EC" id="2.7.7.65" evidence="6"/>
<dbReference type="EMBL" id="JAPKNK010000012">
    <property type="protein sequence ID" value="MCX5571740.1"/>
    <property type="molecule type" value="Genomic_DNA"/>
</dbReference>
<dbReference type="InterPro" id="IPR035965">
    <property type="entry name" value="PAS-like_dom_sf"/>
</dbReference>
<evidence type="ECO:0000259" key="4">
    <source>
        <dbReference type="PROSITE" id="PS50113"/>
    </source>
</evidence>
<keyword evidence="2" id="KW-0812">Transmembrane</keyword>
<dbReference type="Pfam" id="PF00990">
    <property type="entry name" value="GGDEF"/>
    <property type="match status" value="1"/>
</dbReference>
<dbReference type="Pfam" id="PF08447">
    <property type="entry name" value="PAS_3"/>
    <property type="match status" value="1"/>
</dbReference>
<dbReference type="AlphaFoldDB" id="A0A9X3E4U5"/>
<feature type="transmembrane region" description="Helical" evidence="2">
    <location>
        <begin position="111"/>
        <end position="140"/>
    </location>
</feature>
<dbReference type="InterPro" id="IPR029787">
    <property type="entry name" value="Nucleotide_cyclase"/>
</dbReference>